<gene>
    <name evidence="3" type="ORF">SAMN00808754_1313</name>
</gene>
<dbReference type="SUPFAM" id="SSF55383">
    <property type="entry name" value="Copper amine oxidase, domain N"/>
    <property type="match status" value="1"/>
</dbReference>
<accession>A0A1W1VQY5</accession>
<keyword evidence="1" id="KW-0732">Signal</keyword>
<keyword evidence="4" id="KW-1185">Reference proteome</keyword>
<evidence type="ECO:0000313" key="4">
    <source>
        <dbReference type="Proteomes" id="UP000192569"/>
    </source>
</evidence>
<organism evidence="3 4">
    <name type="scientific">Thermanaeromonas toyohensis ToBE</name>
    <dbReference type="NCBI Taxonomy" id="698762"/>
    <lineage>
        <taxon>Bacteria</taxon>
        <taxon>Bacillati</taxon>
        <taxon>Bacillota</taxon>
        <taxon>Clostridia</taxon>
        <taxon>Neomoorellales</taxon>
        <taxon>Neomoorellaceae</taxon>
        <taxon>Thermanaeromonas</taxon>
    </lineage>
</organism>
<dbReference type="InterPro" id="IPR012854">
    <property type="entry name" value="Cu_amine_oxidase-like_N"/>
</dbReference>
<protein>
    <submittedName>
        <fullName evidence="3">Copper amine oxidase N-terminal domain-containing protein</fullName>
    </submittedName>
</protein>
<dbReference type="RefSeq" id="WP_084664947.1">
    <property type="nucleotide sequence ID" value="NZ_LT838272.1"/>
</dbReference>
<name>A0A1W1VQY5_9FIRM</name>
<dbReference type="STRING" id="698762.SAMN00808754_1313"/>
<feature type="signal peptide" evidence="1">
    <location>
        <begin position="1"/>
        <end position="27"/>
    </location>
</feature>
<proteinExistence type="predicted"/>
<feature type="domain" description="Copper amine oxidase-like N-terminal" evidence="2">
    <location>
        <begin position="49"/>
        <end position="153"/>
    </location>
</feature>
<evidence type="ECO:0000259" key="2">
    <source>
        <dbReference type="Pfam" id="PF07833"/>
    </source>
</evidence>
<reference evidence="3 4" key="1">
    <citation type="submission" date="2017-04" db="EMBL/GenBank/DDBJ databases">
        <authorList>
            <person name="Afonso C.L."/>
            <person name="Miller P.J."/>
            <person name="Scott M.A."/>
            <person name="Spackman E."/>
            <person name="Goraichik I."/>
            <person name="Dimitrov K.M."/>
            <person name="Suarez D.L."/>
            <person name="Swayne D.E."/>
        </authorList>
    </citation>
    <scope>NUCLEOTIDE SEQUENCE [LARGE SCALE GENOMIC DNA]</scope>
    <source>
        <strain evidence="3 4">ToBE</strain>
    </source>
</reference>
<dbReference type="AlphaFoldDB" id="A0A1W1VQY5"/>
<dbReference type="InterPro" id="IPR036582">
    <property type="entry name" value="Mao_N_sf"/>
</dbReference>
<evidence type="ECO:0000256" key="1">
    <source>
        <dbReference type="SAM" id="SignalP"/>
    </source>
</evidence>
<feature type="chain" id="PRO_5012099628" evidence="1">
    <location>
        <begin position="28"/>
        <end position="300"/>
    </location>
</feature>
<dbReference type="Gene3D" id="3.30.457.10">
    <property type="entry name" value="Copper amine oxidase-like, N-terminal domain"/>
    <property type="match status" value="1"/>
</dbReference>
<dbReference type="Proteomes" id="UP000192569">
    <property type="component" value="Chromosome I"/>
</dbReference>
<dbReference type="OrthoDB" id="1740654at2"/>
<evidence type="ECO:0000313" key="3">
    <source>
        <dbReference type="EMBL" id="SMB95757.1"/>
    </source>
</evidence>
<sequence length="300" mass="33910">MQRKLSIPAFWFAVFFLIFAGATTARAAETKCAAFMVGKAEYMIDNVMPVKTDAAPFTEQGRAFIPVRYLARALGVPDDKVSWSPSANTVTLITDKATITLAVGGTVMYVGEQPREMDVTPVLRDGRVYLPARYVAEALGYEVGWDDGNQVIYLWPKGDPKPDVGKAVELFKDWVWIDRGYKIPDPDGRLAYRDSVMPKYLFKTHAGISIVPRYGGKLELEIRILPLNDGGTEEGYKQAETILASKFGKDFARQVAEYFEQKKNRNYDLEGKDFYTTENYYRVYVDGAPYDRINIIISQR</sequence>
<dbReference type="EMBL" id="LT838272">
    <property type="protein sequence ID" value="SMB95757.1"/>
    <property type="molecule type" value="Genomic_DNA"/>
</dbReference>
<dbReference type="Pfam" id="PF07833">
    <property type="entry name" value="Cu_amine_oxidN1"/>
    <property type="match status" value="1"/>
</dbReference>